<evidence type="ECO:0000256" key="2">
    <source>
        <dbReference type="ARBA" id="ARBA00023239"/>
    </source>
</evidence>
<protein>
    <submittedName>
        <fullName evidence="3">Crotonase/enoyl-CoA hydratase family protein</fullName>
    </submittedName>
</protein>
<organism evidence="3 4">
    <name type="scientific">Flavimaribacter sediminis</name>
    <dbReference type="NCBI Taxonomy" id="2865987"/>
    <lineage>
        <taxon>Bacteria</taxon>
        <taxon>Pseudomonadati</taxon>
        <taxon>Pseudomonadota</taxon>
        <taxon>Alphaproteobacteria</taxon>
        <taxon>Hyphomicrobiales</taxon>
        <taxon>Rhizobiaceae</taxon>
        <taxon>Flavimaribacter</taxon>
    </lineage>
</organism>
<keyword evidence="2" id="KW-0456">Lyase</keyword>
<name>A0AAE2ZQ29_9HYPH</name>
<dbReference type="PANTHER" id="PTHR11941">
    <property type="entry name" value="ENOYL-COA HYDRATASE-RELATED"/>
    <property type="match status" value="1"/>
</dbReference>
<evidence type="ECO:0000313" key="3">
    <source>
        <dbReference type="EMBL" id="MBW8638398.1"/>
    </source>
</evidence>
<dbReference type="EMBL" id="JAICBX010000002">
    <property type="protein sequence ID" value="MBW8638398.1"/>
    <property type="molecule type" value="Genomic_DNA"/>
</dbReference>
<proteinExistence type="inferred from homology"/>
<dbReference type="Proteomes" id="UP001196509">
    <property type="component" value="Unassembled WGS sequence"/>
</dbReference>
<evidence type="ECO:0000313" key="4">
    <source>
        <dbReference type="Proteomes" id="UP001196509"/>
    </source>
</evidence>
<reference evidence="3" key="1">
    <citation type="submission" date="2021-08" db="EMBL/GenBank/DDBJ databases">
        <title>Hoeflea bacterium WL0058 sp. nov., isolated from the sediment.</title>
        <authorList>
            <person name="Wang L."/>
            <person name="Zhang D."/>
        </authorList>
    </citation>
    <scope>NUCLEOTIDE SEQUENCE</scope>
    <source>
        <strain evidence="3">WL0058</strain>
    </source>
</reference>
<sequence length="258" mass="27772">MEHLVTMERNGPIALLRLNRPEKLNALCYALNDCLCNRLDDIEGDNDLRAVVMTGAGDRAFSAGADIAEFRESLRQGAEIATRDFVRRGQAMTARIEAFSKPVIAAVNGVAFGGGCEITEAAHLAIAAESALFAKPEVRIGIAPTFGGTQRLPRLAGRKRALELLLTGEPFSPEQALAIGLINRIVPDHNLIDAAIELALAIIAHEPLTISSILRAVAGGLETTTVEGLLIEKDQFAVLARSENTAEKLDAWLERRSE</sequence>
<gene>
    <name evidence="3" type="ORF">K1W69_14470</name>
</gene>
<dbReference type="Gene3D" id="3.90.226.10">
    <property type="entry name" value="2-enoyl-CoA Hydratase, Chain A, domain 1"/>
    <property type="match status" value="1"/>
</dbReference>
<accession>A0AAE2ZQ29</accession>
<evidence type="ECO:0000256" key="1">
    <source>
        <dbReference type="ARBA" id="ARBA00005254"/>
    </source>
</evidence>
<dbReference type="InterPro" id="IPR029045">
    <property type="entry name" value="ClpP/crotonase-like_dom_sf"/>
</dbReference>
<dbReference type="PANTHER" id="PTHR11941:SF54">
    <property type="entry name" value="ENOYL-COA HYDRATASE, MITOCHONDRIAL"/>
    <property type="match status" value="1"/>
</dbReference>
<dbReference type="NCBIfam" id="NF004634">
    <property type="entry name" value="PRK05980.1"/>
    <property type="match status" value="1"/>
</dbReference>
<comment type="similarity">
    <text evidence="1">Belongs to the enoyl-CoA hydratase/isomerase family.</text>
</comment>
<keyword evidence="4" id="KW-1185">Reference proteome</keyword>
<dbReference type="Pfam" id="PF00378">
    <property type="entry name" value="ECH_1"/>
    <property type="match status" value="1"/>
</dbReference>
<dbReference type="FunFam" id="3.90.226.10:FF:000009">
    <property type="entry name" value="Carnitinyl-CoA dehydratase"/>
    <property type="match status" value="1"/>
</dbReference>
<dbReference type="AlphaFoldDB" id="A0AAE2ZQ29"/>
<dbReference type="GO" id="GO:0016829">
    <property type="term" value="F:lyase activity"/>
    <property type="evidence" value="ECO:0007669"/>
    <property type="project" value="UniProtKB-KW"/>
</dbReference>
<dbReference type="InterPro" id="IPR001753">
    <property type="entry name" value="Enoyl-CoA_hydra/iso"/>
</dbReference>
<dbReference type="SUPFAM" id="SSF52096">
    <property type="entry name" value="ClpP/crotonase"/>
    <property type="match status" value="1"/>
</dbReference>
<dbReference type="CDD" id="cd06558">
    <property type="entry name" value="crotonase-like"/>
    <property type="match status" value="1"/>
</dbReference>
<comment type="caution">
    <text evidence="3">The sequence shown here is derived from an EMBL/GenBank/DDBJ whole genome shotgun (WGS) entry which is preliminary data.</text>
</comment>
<dbReference type="RefSeq" id="WP_220229023.1">
    <property type="nucleotide sequence ID" value="NZ_JAICBX010000002.1"/>
</dbReference>
<dbReference type="GO" id="GO:0006635">
    <property type="term" value="P:fatty acid beta-oxidation"/>
    <property type="evidence" value="ECO:0007669"/>
    <property type="project" value="TreeGrafter"/>
</dbReference>